<reference evidence="1" key="1">
    <citation type="journal article" date="2020" name="New Phytol.">
        <title>Comparative genomics reveals dynamic genome evolution in host specialist ectomycorrhizal fungi.</title>
        <authorList>
            <person name="Lofgren L.A."/>
            <person name="Nguyen N.H."/>
            <person name="Vilgalys R."/>
            <person name="Ruytinx J."/>
            <person name="Liao H.L."/>
            <person name="Branco S."/>
            <person name="Kuo A."/>
            <person name="LaButti K."/>
            <person name="Lipzen A."/>
            <person name="Andreopoulos W."/>
            <person name="Pangilinan J."/>
            <person name="Riley R."/>
            <person name="Hundley H."/>
            <person name="Na H."/>
            <person name="Barry K."/>
            <person name="Grigoriev I.V."/>
            <person name="Stajich J.E."/>
            <person name="Kennedy P.G."/>
        </authorList>
    </citation>
    <scope>NUCLEOTIDE SEQUENCE</scope>
    <source>
        <strain evidence="1">S12</strain>
    </source>
</reference>
<keyword evidence="2" id="KW-1185">Reference proteome</keyword>
<organism evidence="1 2">
    <name type="scientific">Suillus plorans</name>
    <dbReference type="NCBI Taxonomy" id="116603"/>
    <lineage>
        <taxon>Eukaryota</taxon>
        <taxon>Fungi</taxon>
        <taxon>Dikarya</taxon>
        <taxon>Basidiomycota</taxon>
        <taxon>Agaricomycotina</taxon>
        <taxon>Agaricomycetes</taxon>
        <taxon>Agaricomycetidae</taxon>
        <taxon>Boletales</taxon>
        <taxon>Suillineae</taxon>
        <taxon>Suillaceae</taxon>
        <taxon>Suillus</taxon>
    </lineage>
</organism>
<dbReference type="GeneID" id="64601642"/>
<sequence length="162" mass="17775">MRDMTAKPHDADDDLLAGAESISPDDITAESAVLEELKIEEVQNINKVEVLEENAFDFVQRGIISQAILDEAQRDATVVPVITCTTDREARVVLLAADSFNPLRGLAGQLGILKRAVSQPKFLQQSTSVSQGWPAFEHALTNIDAVKATTTARKEKRIFCVR</sequence>
<gene>
    <name evidence="1" type="ORF">HD556DRAFT_1451102</name>
</gene>
<evidence type="ECO:0000313" key="1">
    <source>
        <dbReference type="EMBL" id="KAG1785076.1"/>
    </source>
</evidence>
<evidence type="ECO:0000313" key="2">
    <source>
        <dbReference type="Proteomes" id="UP000719766"/>
    </source>
</evidence>
<dbReference type="EMBL" id="JABBWE010000120">
    <property type="protein sequence ID" value="KAG1785076.1"/>
    <property type="molecule type" value="Genomic_DNA"/>
</dbReference>
<protein>
    <submittedName>
        <fullName evidence="1">Uncharacterized protein</fullName>
    </submittedName>
</protein>
<comment type="caution">
    <text evidence="1">The sequence shown here is derived from an EMBL/GenBank/DDBJ whole genome shotgun (WGS) entry which is preliminary data.</text>
</comment>
<name>A0A9P7AA06_9AGAM</name>
<proteinExistence type="predicted"/>
<dbReference type="Proteomes" id="UP000719766">
    <property type="component" value="Unassembled WGS sequence"/>
</dbReference>
<accession>A0A9P7AA06</accession>
<dbReference type="AlphaFoldDB" id="A0A9P7AA06"/>
<dbReference type="OrthoDB" id="2687933at2759"/>
<dbReference type="RefSeq" id="XP_041152561.1">
    <property type="nucleotide sequence ID" value="XM_041307878.1"/>
</dbReference>